<gene>
    <name evidence="4" type="ORF">FJ651_07925</name>
</gene>
<dbReference type="EMBL" id="VHIQ01000003">
    <property type="protein sequence ID" value="TPV34077.1"/>
    <property type="molecule type" value="Genomic_DNA"/>
</dbReference>
<name>A0A506PLT0_9FLAO</name>
<dbReference type="PANTHER" id="PTHR34477">
    <property type="entry name" value="UPF0213 PROTEIN YHBQ"/>
    <property type="match status" value="1"/>
</dbReference>
<reference evidence="4 5" key="1">
    <citation type="submission" date="2019-06" db="EMBL/GenBank/DDBJ databases">
        <title>Flavobacteriaceae Paucihalobacterium erythroidium CWB-1, complete genome.</title>
        <authorList>
            <person name="Wu S."/>
        </authorList>
    </citation>
    <scope>NUCLEOTIDE SEQUENCE [LARGE SCALE GENOMIC DNA]</scope>
    <source>
        <strain evidence="4 5">CWB-1</strain>
    </source>
</reference>
<dbReference type="RefSeq" id="WP_140989974.1">
    <property type="nucleotide sequence ID" value="NZ_VHIQ01000003.1"/>
</dbReference>
<evidence type="ECO:0000256" key="1">
    <source>
        <dbReference type="ARBA" id="ARBA00007435"/>
    </source>
</evidence>
<accession>A0A506PLT0</accession>
<dbReference type="InterPro" id="IPR000305">
    <property type="entry name" value="GIY-YIG_endonuc"/>
</dbReference>
<evidence type="ECO:0000259" key="3">
    <source>
        <dbReference type="PROSITE" id="PS50164"/>
    </source>
</evidence>
<comment type="similarity">
    <text evidence="1">Belongs to the UPF0213 family.</text>
</comment>
<comment type="caution">
    <text evidence="4">The sequence shown here is derived from an EMBL/GenBank/DDBJ whole genome shotgun (WGS) entry which is preliminary data.</text>
</comment>
<evidence type="ECO:0000313" key="5">
    <source>
        <dbReference type="Proteomes" id="UP000317332"/>
    </source>
</evidence>
<dbReference type="InterPro" id="IPR035901">
    <property type="entry name" value="GIY-YIG_endonuc_sf"/>
</dbReference>
<sequence length="105" mass="12316">MKYYVYVLESTKDGRLYKGHTNRLEERLKEHNSGKTSSTKGYRPWVLVYHEEYDSEREAIEREKYFKTGSGREYLKNKIRPRGAIEYLPAGPPDRQAGRQGASEL</sequence>
<keyword evidence="5" id="KW-1185">Reference proteome</keyword>
<dbReference type="CDD" id="cd10449">
    <property type="entry name" value="GIY-YIG_SLX1_like"/>
    <property type="match status" value="1"/>
</dbReference>
<dbReference type="OrthoDB" id="1495241at2"/>
<dbReference type="PROSITE" id="PS50164">
    <property type="entry name" value="GIY_YIG"/>
    <property type="match status" value="1"/>
</dbReference>
<dbReference type="Pfam" id="PF01541">
    <property type="entry name" value="GIY-YIG"/>
    <property type="match status" value="1"/>
</dbReference>
<dbReference type="Proteomes" id="UP000317332">
    <property type="component" value="Unassembled WGS sequence"/>
</dbReference>
<organism evidence="4 5">
    <name type="scientific">Paucihalobacter ruber</name>
    <dbReference type="NCBI Taxonomy" id="2567861"/>
    <lineage>
        <taxon>Bacteria</taxon>
        <taxon>Pseudomonadati</taxon>
        <taxon>Bacteroidota</taxon>
        <taxon>Flavobacteriia</taxon>
        <taxon>Flavobacteriales</taxon>
        <taxon>Flavobacteriaceae</taxon>
        <taxon>Paucihalobacter</taxon>
    </lineage>
</organism>
<feature type="region of interest" description="Disordered" evidence="2">
    <location>
        <begin position="85"/>
        <end position="105"/>
    </location>
</feature>
<evidence type="ECO:0000256" key="2">
    <source>
        <dbReference type="SAM" id="MobiDB-lite"/>
    </source>
</evidence>
<dbReference type="SUPFAM" id="SSF82771">
    <property type="entry name" value="GIY-YIG endonuclease"/>
    <property type="match status" value="1"/>
</dbReference>
<proteinExistence type="inferred from homology"/>
<protein>
    <submittedName>
        <fullName evidence="4">GIY-YIG nuclease family protein</fullName>
    </submittedName>
</protein>
<dbReference type="AlphaFoldDB" id="A0A506PLT0"/>
<dbReference type="Gene3D" id="3.40.1440.10">
    <property type="entry name" value="GIY-YIG endonuclease"/>
    <property type="match status" value="1"/>
</dbReference>
<dbReference type="PANTHER" id="PTHR34477:SF1">
    <property type="entry name" value="UPF0213 PROTEIN YHBQ"/>
    <property type="match status" value="1"/>
</dbReference>
<dbReference type="InterPro" id="IPR050190">
    <property type="entry name" value="UPF0213_domain"/>
</dbReference>
<evidence type="ECO:0000313" key="4">
    <source>
        <dbReference type="EMBL" id="TPV34077.1"/>
    </source>
</evidence>
<feature type="domain" description="GIY-YIG" evidence="3">
    <location>
        <begin position="1"/>
        <end position="76"/>
    </location>
</feature>